<dbReference type="KEGG" id="egl:EGR_02956"/>
<dbReference type="RefSeq" id="XP_024353400.1">
    <property type="nucleotide sequence ID" value="XM_024492205.1"/>
</dbReference>
<dbReference type="Proteomes" id="UP000019149">
    <property type="component" value="Unassembled WGS sequence"/>
</dbReference>
<evidence type="ECO:0000313" key="2">
    <source>
        <dbReference type="EMBL" id="EUB62204.1"/>
    </source>
</evidence>
<organism evidence="2 3">
    <name type="scientific">Echinococcus granulosus</name>
    <name type="common">Hydatid tapeworm</name>
    <dbReference type="NCBI Taxonomy" id="6210"/>
    <lineage>
        <taxon>Eukaryota</taxon>
        <taxon>Metazoa</taxon>
        <taxon>Spiralia</taxon>
        <taxon>Lophotrochozoa</taxon>
        <taxon>Platyhelminthes</taxon>
        <taxon>Cestoda</taxon>
        <taxon>Eucestoda</taxon>
        <taxon>Cyclophyllidea</taxon>
        <taxon>Taeniidae</taxon>
        <taxon>Echinococcus</taxon>
        <taxon>Echinococcus granulosus group</taxon>
    </lineage>
</organism>
<accession>U6J724</accession>
<keyword evidence="3" id="KW-1185">Reference proteome</keyword>
<dbReference type="EMBL" id="APAU02000014">
    <property type="protein sequence ID" value="EUB62204.1"/>
    <property type="molecule type" value="Genomic_DNA"/>
</dbReference>
<reference evidence="5" key="4">
    <citation type="submission" date="2020-10" db="UniProtKB">
        <authorList>
            <consortium name="WormBaseParasite"/>
        </authorList>
    </citation>
    <scope>IDENTIFICATION</scope>
</reference>
<dbReference type="AlphaFoldDB" id="U6J724"/>
<evidence type="ECO:0000313" key="5">
    <source>
        <dbReference type="WBParaSite" id="EgrG_001028450"/>
    </source>
</evidence>
<proteinExistence type="predicted"/>
<name>U6J724_ECHGR</name>
<dbReference type="EMBL" id="LK028577">
    <property type="protein sequence ID" value="CDS17527.1"/>
    <property type="molecule type" value="Genomic_DNA"/>
</dbReference>
<evidence type="ECO:0000313" key="1">
    <source>
        <dbReference type="EMBL" id="CDS17527.1"/>
    </source>
</evidence>
<sequence>MSFEEVDFLDEVFMTEQKQYSEAYCRAFQLSSQTTPSSELPDRSDELHSFWIHGLQYGAQLGSELYSYRGLADEVVASWTLGSVSPSMEDVNKHHSVHIAQHLLHLLNGSPGPLSRSCQEFIKHPTFETDLSLIRSKAKQLMAALKIHTARKTTINYDF</sequence>
<reference evidence="1" key="3">
    <citation type="submission" date="2014-06" db="EMBL/GenBank/DDBJ databases">
        <authorList>
            <person name="Aslett M."/>
        </authorList>
    </citation>
    <scope>NUCLEOTIDE SEQUENCE</scope>
</reference>
<dbReference type="WBParaSite" id="EgrG_001028450">
    <property type="protein sequence ID" value="EgrG_001028450"/>
    <property type="gene ID" value="EgrG_001028450"/>
</dbReference>
<gene>
    <name evidence="2 5" type="ORF">EGR_02956</name>
    <name evidence="1" type="ORF">EgrG_001028450</name>
</gene>
<reference evidence="1 4" key="2">
    <citation type="journal article" date="2013" name="Nature">
        <title>The genomes of four tapeworm species reveal adaptations to parasitism.</title>
        <authorList>
            <person name="Tsai I.J."/>
            <person name="Zarowiecki M."/>
            <person name="Holroyd N."/>
            <person name="Garciarrubio A."/>
            <person name="Sanchez-Flores A."/>
            <person name="Brooks K.L."/>
            <person name="Tracey A."/>
            <person name="Bobes R.J."/>
            <person name="Fragoso G."/>
            <person name="Sciutto E."/>
            <person name="Aslett M."/>
            <person name="Beasley H."/>
            <person name="Bennett H.M."/>
            <person name="Cai J."/>
            <person name="Camicia F."/>
            <person name="Clark R."/>
            <person name="Cucher M."/>
            <person name="De Silva N."/>
            <person name="Day T.A."/>
            <person name="Deplazes P."/>
            <person name="Estrada K."/>
            <person name="Fernandez C."/>
            <person name="Holland P.W."/>
            <person name="Hou J."/>
            <person name="Hu S."/>
            <person name="Huckvale T."/>
            <person name="Hung S.S."/>
            <person name="Kamenetzky L."/>
            <person name="Keane J.A."/>
            <person name="Kiss F."/>
            <person name="Koziol U."/>
            <person name="Lambert O."/>
            <person name="Liu K."/>
            <person name="Luo X."/>
            <person name="Luo Y."/>
            <person name="Macchiaroli N."/>
            <person name="Nichol S."/>
            <person name="Paps J."/>
            <person name="Parkinson J."/>
            <person name="Pouchkina-Stantcheva N."/>
            <person name="Riddiford N."/>
            <person name="Rosenzvit M."/>
            <person name="Salinas G."/>
            <person name="Wasmuth J.D."/>
            <person name="Zamanian M."/>
            <person name="Zheng Y."/>
            <person name="Cai X."/>
            <person name="Soberon X."/>
            <person name="Olson P.D."/>
            <person name="Laclette J.P."/>
            <person name="Brehm K."/>
            <person name="Berriman M."/>
            <person name="Garciarrubio A."/>
            <person name="Bobes R.J."/>
            <person name="Fragoso G."/>
            <person name="Sanchez-Flores A."/>
            <person name="Estrada K."/>
            <person name="Cevallos M.A."/>
            <person name="Morett E."/>
            <person name="Gonzalez V."/>
            <person name="Portillo T."/>
            <person name="Ochoa-Leyva A."/>
            <person name="Jose M.V."/>
            <person name="Sciutto E."/>
            <person name="Landa A."/>
            <person name="Jimenez L."/>
            <person name="Valdes V."/>
            <person name="Carrero J.C."/>
            <person name="Larralde C."/>
            <person name="Morales-Montor J."/>
            <person name="Limon-Lason J."/>
            <person name="Soberon X."/>
            <person name="Laclette J.P."/>
        </authorList>
    </citation>
    <scope>NUCLEOTIDE SEQUENCE [LARGE SCALE GENOMIC DNA]</scope>
</reference>
<dbReference type="CTD" id="36338671"/>
<evidence type="ECO:0000313" key="4">
    <source>
        <dbReference type="Proteomes" id="UP000492820"/>
    </source>
</evidence>
<dbReference type="OMA" id="QYSEAYC"/>
<dbReference type="Proteomes" id="UP000492820">
    <property type="component" value="Unassembled WGS sequence"/>
</dbReference>
<protein>
    <submittedName>
        <fullName evidence="2 5">Uncharacterized protein</fullName>
    </submittedName>
</protein>
<reference evidence="2 3" key="1">
    <citation type="journal article" date="2013" name="Nat. Genet.">
        <title>The genome of the hydatid tapeworm Echinococcus granulosus.</title>
        <authorList>
            <person name="Zheng H."/>
            <person name="Zhang W."/>
            <person name="Zhang L."/>
            <person name="Zhang Z."/>
            <person name="Li J."/>
            <person name="Lu G."/>
            <person name="Zhu Y."/>
            <person name="Wang Y."/>
            <person name="Huang Y."/>
            <person name="Liu J."/>
            <person name="Kang H."/>
            <person name="Chen J."/>
            <person name="Wang L."/>
            <person name="Chen A."/>
            <person name="Yu S."/>
            <person name="Gao Z."/>
            <person name="Jin L."/>
            <person name="Gu W."/>
            <person name="Wang Z."/>
            <person name="Zhao L."/>
            <person name="Shi B."/>
            <person name="Wen H."/>
            <person name="Lin R."/>
            <person name="Jones M.K."/>
            <person name="Brejova B."/>
            <person name="Vinar T."/>
            <person name="Zhao G."/>
            <person name="McManus D.P."/>
            <person name="Chen Z."/>
            <person name="Zhou Y."/>
            <person name="Wang S."/>
        </authorList>
    </citation>
    <scope>NUCLEOTIDE SEQUENCE [LARGE SCALE GENOMIC DNA]</scope>
</reference>
<evidence type="ECO:0000313" key="3">
    <source>
        <dbReference type="Proteomes" id="UP000019149"/>
    </source>
</evidence>
<dbReference type="GeneID" id="36338671"/>
<dbReference type="OrthoDB" id="48036at2759"/>